<evidence type="ECO:0000313" key="2">
    <source>
        <dbReference type="Proteomes" id="UP000887013"/>
    </source>
</evidence>
<proteinExistence type="predicted"/>
<dbReference type="EMBL" id="BMAW01051938">
    <property type="protein sequence ID" value="GFS83342.1"/>
    <property type="molecule type" value="Genomic_DNA"/>
</dbReference>
<protein>
    <submittedName>
        <fullName evidence="1">Uncharacterized protein</fullName>
    </submittedName>
</protein>
<gene>
    <name evidence="1" type="ORF">NPIL_303701</name>
</gene>
<dbReference type="AlphaFoldDB" id="A0A8X6MXM3"/>
<evidence type="ECO:0000313" key="1">
    <source>
        <dbReference type="EMBL" id="GFS83342.1"/>
    </source>
</evidence>
<organism evidence="1 2">
    <name type="scientific">Nephila pilipes</name>
    <name type="common">Giant wood spider</name>
    <name type="synonym">Nephila maculata</name>
    <dbReference type="NCBI Taxonomy" id="299642"/>
    <lineage>
        <taxon>Eukaryota</taxon>
        <taxon>Metazoa</taxon>
        <taxon>Ecdysozoa</taxon>
        <taxon>Arthropoda</taxon>
        <taxon>Chelicerata</taxon>
        <taxon>Arachnida</taxon>
        <taxon>Araneae</taxon>
        <taxon>Araneomorphae</taxon>
        <taxon>Entelegynae</taxon>
        <taxon>Araneoidea</taxon>
        <taxon>Nephilidae</taxon>
        <taxon>Nephila</taxon>
    </lineage>
</organism>
<keyword evidence="2" id="KW-1185">Reference proteome</keyword>
<reference evidence="1" key="1">
    <citation type="submission" date="2020-08" db="EMBL/GenBank/DDBJ databases">
        <title>Multicomponent nature underlies the extraordinary mechanical properties of spider dragline silk.</title>
        <authorList>
            <person name="Kono N."/>
            <person name="Nakamura H."/>
            <person name="Mori M."/>
            <person name="Yoshida Y."/>
            <person name="Ohtoshi R."/>
            <person name="Malay A.D."/>
            <person name="Moran D.A.P."/>
            <person name="Tomita M."/>
            <person name="Numata K."/>
            <person name="Arakawa K."/>
        </authorList>
    </citation>
    <scope>NUCLEOTIDE SEQUENCE</scope>
</reference>
<name>A0A8X6MXM3_NEPPI</name>
<dbReference type="Proteomes" id="UP000887013">
    <property type="component" value="Unassembled WGS sequence"/>
</dbReference>
<sequence length="110" mass="12799">MKGMKRIYRRQSLLPFDMVHLREWGEGGVLLAIITTASYRKSTRREATRKTDHCRHSAGEVETSSGKAQILSYWCGDSRRLYGFHCYQFLCGSIYPFELFRDNLPQICLS</sequence>
<accession>A0A8X6MXM3</accession>
<comment type="caution">
    <text evidence="1">The sequence shown here is derived from an EMBL/GenBank/DDBJ whole genome shotgun (WGS) entry which is preliminary data.</text>
</comment>